<keyword evidence="3" id="KW-0732">Signal</keyword>
<evidence type="ECO:0000256" key="3">
    <source>
        <dbReference type="SAM" id="SignalP"/>
    </source>
</evidence>
<reference evidence="4 5" key="1">
    <citation type="submission" date="2015-02" db="EMBL/GenBank/DDBJ databases">
        <title>Draft genome sequences of ten Microbacterium spp. with emphasis on heavy metal contaminated environments.</title>
        <authorList>
            <person name="Corretto E."/>
        </authorList>
    </citation>
    <scope>NUCLEOTIDE SEQUENCE [LARGE SCALE GENOMIC DNA]</scope>
    <source>
        <strain evidence="4 5">DSM 12510</strain>
    </source>
</reference>
<dbReference type="InterPro" id="IPR005754">
    <property type="entry name" value="Sortase"/>
</dbReference>
<gene>
    <name evidence="4" type="ORF">RS81_00905</name>
</gene>
<evidence type="ECO:0000313" key="5">
    <source>
        <dbReference type="Proteomes" id="UP000033956"/>
    </source>
</evidence>
<protein>
    <submittedName>
        <fullName evidence="4">Sortase family protein</fullName>
    </submittedName>
</protein>
<accession>A0A0M2HG57</accession>
<evidence type="ECO:0000256" key="1">
    <source>
        <dbReference type="ARBA" id="ARBA00022801"/>
    </source>
</evidence>
<dbReference type="PATRIC" id="fig|92835.4.peg.923"/>
<evidence type="ECO:0000256" key="2">
    <source>
        <dbReference type="SAM" id="MobiDB-lite"/>
    </source>
</evidence>
<dbReference type="SUPFAM" id="SSF63817">
    <property type="entry name" value="Sortase"/>
    <property type="match status" value="1"/>
</dbReference>
<dbReference type="EMBL" id="JYIZ01000038">
    <property type="protein sequence ID" value="KJL43300.1"/>
    <property type="molecule type" value="Genomic_DNA"/>
</dbReference>
<dbReference type="InterPro" id="IPR023365">
    <property type="entry name" value="Sortase_dom-sf"/>
</dbReference>
<dbReference type="Gene3D" id="2.40.260.10">
    <property type="entry name" value="Sortase"/>
    <property type="match status" value="1"/>
</dbReference>
<dbReference type="PROSITE" id="PS51257">
    <property type="entry name" value="PROKAR_LIPOPROTEIN"/>
    <property type="match status" value="1"/>
</dbReference>
<sequence length="219" mass="22338">MPRAGVIGTRAAGLMVAAVLAASLVACGSPGAGVAESAATSSPTTTPRPAATPAVDVPVTSAAVVPAESSVAPTRLEIDAIGVHMPVAPVGVDDSSQMELPEDPAVAGWYRFGPDAVSTEGHMVLSAHVDAPAYPIGPLARLRDLTPGGEVVVVDEHGATRAYRVESVEYHEKAQLPTDEIFRRDGASALVIITCGGPFDSATGRYRDNVVAVALPIPD</sequence>
<dbReference type="Pfam" id="PF04203">
    <property type="entry name" value="Sortase"/>
    <property type="match status" value="1"/>
</dbReference>
<evidence type="ECO:0000313" key="4">
    <source>
        <dbReference type="EMBL" id="KJL43300.1"/>
    </source>
</evidence>
<feature type="compositionally biased region" description="Low complexity" evidence="2">
    <location>
        <begin position="34"/>
        <end position="52"/>
    </location>
</feature>
<dbReference type="GO" id="GO:0016787">
    <property type="term" value="F:hydrolase activity"/>
    <property type="evidence" value="ECO:0007669"/>
    <property type="project" value="UniProtKB-KW"/>
</dbReference>
<proteinExistence type="predicted"/>
<organism evidence="4 5">
    <name type="scientific">Microbacterium terrae</name>
    <dbReference type="NCBI Taxonomy" id="69369"/>
    <lineage>
        <taxon>Bacteria</taxon>
        <taxon>Bacillati</taxon>
        <taxon>Actinomycetota</taxon>
        <taxon>Actinomycetes</taxon>
        <taxon>Micrococcales</taxon>
        <taxon>Microbacteriaceae</taxon>
        <taxon>Microbacterium</taxon>
    </lineage>
</organism>
<feature type="region of interest" description="Disordered" evidence="2">
    <location>
        <begin position="33"/>
        <end position="52"/>
    </location>
</feature>
<feature type="signal peptide" evidence="3">
    <location>
        <begin position="1"/>
        <end position="28"/>
    </location>
</feature>
<keyword evidence="1" id="KW-0378">Hydrolase</keyword>
<comment type="caution">
    <text evidence="4">The sequence shown here is derived from an EMBL/GenBank/DDBJ whole genome shotgun (WGS) entry which is preliminary data.</text>
</comment>
<name>A0A0M2HG57_9MICO</name>
<dbReference type="STRING" id="92835.RS81_00905"/>
<dbReference type="CDD" id="cd05829">
    <property type="entry name" value="Sortase_F"/>
    <property type="match status" value="1"/>
</dbReference>
<dbReference type="AlphaFoldDB" id="A0A0M2HG57"/>
<dbReference type="Proteomes" id="UP000033956">
    <property type="component" value="Unassembled WGS sequence"/>
</dbReference>
<feature type="chain" id="PRO_5039470506" evidence="3">
    <location>
        <begin position="29"/>
        <end position="219"/>
    </location>
</feature>
<dbReference type="InterPro" id="IPR042001">
    <property type="entry name" value="Sortase_F"/>
</dbReference>
<keyword evidence="5" id="KW-1185">Reference proteome</keyword>